<dbReference type="EC" id="3.1.3.-" evidence="7"/>
<comment type="subcellular location">
    <subcellularLocation>
        <location evidence="1 7">Cytoplasm</location>
    </subcellularLocation>
</comment>
<dbReference type="Pfam" id="PF13242">
    <property type="entry name" value="Hydrolase_like"/>
    <property type="match status" value="1"/>
</dbReference>
<accession>D5BMK5</accession>
<evidence type="ECO:0000256" key="7">
    <source>
        <dbReference type="PIRNR" id="PIRNR004682"/>
    </source>
</evidence>
<dbReference type="CDD" id="cd07503">
    <property type="entry name" value="HAD_HisB-N"/>
    <property type="match status" value="1"/>
</dbReference>
<name>D5BMK5_PUNMI</name>
<feature type="site" description="Contributes to substrate recognition" evidence="9">
    <location>
        <position position="109"/>
    </location>
</feature>
<keyword evidence="12" id="KW-1185">Reference proteome</keyword>
<dbReference type="NCBIfam" id="TIGR01656">
    <property type="entry name" value="Histidinol-ppas"/>
    <property type="match status" value="1"/>
</dbReference>
<keyword evidence="4 7" id="KW-0378">Hydrolase</keyword>
<evidence type="ECO:0000256" key="10">
    <source>
        <dbReference type="PIRSR" id="PIRSR004682-4"/>
    </source>
</evidence>
<dbReference type="GO" id="GO:0046872">
    <property type="term" value="F:metal ion binding"/>
    <property type="evidence" value="ECO:0007669"/>
    <property type="project" value="UniProtKB-KW"/>
</dbReference>
<dbReference type="STRING" id="488538.SAR116_1805"/>
<dbReference type="PANTHER" id="PTHR42891:SF1">
    <property type="entry name" value="D-GLYCERO-BETA-D-MANNO-HEPTOSE-1,7-BISPHOSPHATE 7-PHOSPHATASE"/>
    <property type="match status" value="1"/>
</dbReference>
<dbReference type="KEGG" id="apb:SAR116_1805"/>
<feature type="binding site" evidence="10">
    <location>
        <position position="93"/>
    </location>
    <ligand>
        <name>Zn(2+)</name>
        <dbReference type="ChEBI" id="CHEBI:29105"/>
    </ligand>
</feature>
<evidence type="ECO:0000256" key="6">
    <source>
        <dbReference type="ARBA" id="ARBA00031828"/>
    </source>
</evidence>
<feature type="binding site" evidence="10">
    <location>
        <position position="91"/>
    </location>
    <ligand>
        <name>Zn(2+)</name>
        <dbReference type="ChEBI" id="CHEBI:29105"/>
    </ligand>
</feature>
<feature type="site" description="Contributes to substrate recognition" evidence="9">
    <location>
        <position position="110"/>
    </location>
</feature>
<dbReference type="InterPro" id="IPR036412">
    <property type="entry name" value="HAD-like_sf"/>
</dbReference>
<evidence type="ECO:0000256" key="8">
    <source>
        <dbReference type="PIRSR" id="PIRSR004682-1"/>
    </source>
</evidence>
<dbReference type="GO" id="GO:0005975">
    <property type="term" value="P:carbohydrate metabolic process"/>
    <property type="evidence" value="ECO:0007669"/>
    <property type="project" value="InterPro"/>
</dbReference>
<keyword evidence="5 7" id="KW-0119">Carbohydrate metabolism</keyword>
<feature type="active site" description="Nucleophile" evidence="8">
    <location>
        <position position="10"/>
    </location>
</feature>
<comment type="cofactor">
    <cofactor evidence="10">
        <name>Zn(2+)</name>
        <dbReference type="ChEBI" id="CHEBI:29105"/>
    </cofactor>
</comment>
<evidence type="ECO:0000256" key="4">
    <source>
        <dbReference type="ARBA" id="ARBA00022801"/>
    </source>
</evidence>
<dbReference type="InterPro" id="IPR006549">
    <property type="entry name" value="HAD-SF_hydro_IIIA"/>
</dbReference>
<evidence type="ECO:0000256" key="9">
    <source>
        <dbReference type="PIRSR" id="PIRSR004682-3"/>
    </source>
</evidence>
<keyword evidence="3 10" id="KW-0479">Metal-binding</keyword>
<evidence type="ECO:0000313" key="12">
    <source>
        <dbReference type="Proteomes" id="UP000007460"/>
    </source>
</evidence>
<evidence type="ECO:0000256" key="5">
    <source>
        <dbReference type="ARBA" id="ARBA00023277"/>
    </source>
</evidence>
<reference evidence="11 12" key="1">
    <citation type="journal article" date="2010" name="J. Bacteriol.">
        <title>Complete genome sequence of "Candidatus Puniceispirillum marinum" IMCC1322, a representative of the SAR116 clade in the Alphaproteobacteria.</title>
        <authorList>
            <person name="Oh H.M."/>
            <person name="Kwon K.K."/>
            <person name="Kang I."/>
            <person name="Kang S.G."/>
            <person name="Lee J.H."/>
            <person name="Kim S.J."/>
            <person name="Cho J.C."/>
        </authorList>
    </citation>
    <scope>NUCLEOTIDE SEQUENCE [LARGE SCALE GENOMIC DNA]</scope>
    <source>
        <strain evidence="11 12">IMCC1322</strain>
    </source>
</reference>
<feature type="binding site" evidence="10">
    <location>
        <position position="108"/>
    </location>
    <ligand>
        <name>Zn(2+)</name>
        <dbReference type="ChEBI" id="CHEBI:29105"/>
    </ligand>
</feature>
<dbReference type="GO" id="GO:0005737">
    <property type="term" value="C:cytoplasm"/>
    <property type="evidence" value="ECO:0007669"/>
    <property type="project" value="UniProtKB-SubCell"/>
</dbReference>
<dbReference type="PANTHER" id="PTHR42891">
    <property type="entry name" value="D-GLYCERO-BETA-D-MANNO-HEPTOSE-1,7-BISPHOSPHATE 7-PHOSPHATASE"/>
    <property type="match status" value="1"/>
</dbReference>
<evidence type="ECO:0000256" key="3">
    <source>
        <dbReference type="ARBA" id="ARBA00022723"/>
    </source>
</evidence>
<evidence type="ECO:0000256" key="1">
    <source>
        <dbReference type="ARBA" id="ARBA00004496"/>
    </source>
</evidence>
<dbReference type="OrthoDB" id="9814110at2"/>
<dbReference type="EMBL" id="CP001751">
    <property type="protein sequence ID" value="ADE40048.1"/>
    <property type="molecule type" value="Genomic_DNA"/>
</dbReference>
<feature type="binding site" evidence="10">
    <location>
        <position position="10"/>
    </location>
    <ligand>
        <name>Mg(2+)</name>
        <dbReference type="ChEBI" id="CHEBI:18420"/>
    </ligand>
</feature>
<dbReference type="eggNOG" id="COG0241">
    <property type="taxonomic scope" value="Bacteria"/>
</dbReference>
<feature type="binding site" evidence="10">
    <location>
        <position position="12"/>
    </location>
    <ligand>
        <name>Mg(2+)</name>
        <dbReference type="ChEBI" id="CHEBI:18420"/>
    </ligand>
</feature>
<sequence>MIDKPAIFIDRDNTLTHDHGYTWDIADFAWIDGAVEALQLFADAGLDIFIVTNQGGIGRGFFTEADMHAFHNHLQNELGKAGVTITDIAFCPHHPLAVIEDLKTPCACRKPAPGMILDLAEKWALDLSRSVMIGDNAKDVEAGHHAGCHAYRFEGGNLATMARHVLQQHFKG</sequence>
<dbReference type="NCBIfam" id="TIGR01662">
    <property type="entry name" value="HAD-SF-IIIA"/>
    <property type="match status" value="1"/>
</dbReference>
<keyword evidence="10" id="KW-0460">Magnesium</keyword>
<feature type="binding site" evidence="10">
    <location>
        <position position="106"/>
    </location>
    <ligand>
        <name>Zn(2+)</name>
        <dbReference type="ChEBI" id="CHEBI:29105"/>
    </ligand>
</feature>
<gene>
    <name evidence="11" type="ordered locus">SAR116_1805</name>
</gene>
<dbReference type="PIRSF" id="PIRSF004682">
    <property type="entry name" value="GmhB"/>
    <property type="match status" value="1"/>
</dbReference>
<dbReference type="Proteomes" id="UP000007460">
    <property type="component" value="Chromosome"/>
</dbReference>
<protein>
    <recommendedName>
        <fullName evidence="6 7">D,D-heptose 1,7-bisphosphate phosphatase</fullName>
        <ecNumber evidence="7">3.1.3.-</ecNumber>
    </recommendedName>
</protein>
<organism evidence="11 12">
    <name type="scientific">Puniceispirillum marinum (strain IMCC1322)</name>
    <dbReference type="NCBI Taxonomy" id="488538"/>
    <lineage>
        <taxon>Bacteria</taxon>
        <taxon>Pseudomonadati</taxon>
        <taxon>Pseudomonadota</taxon>
        <taxon>Alphaproteobacteria</taxon>
        <taxon>Candidatus Puniceispirillales</taxon>
        <taxon>Candidatus Puniceispirillaceae</taxon>
        <taxon>Candidatus Puniceispirillum</taxon>
    </lineage>
</organism>
<dbReference type="GO" id="GO:0016791">
    <property type="term" value="F:phosphatase activity"/>
    <property type="evidence" value="ECO:0007669"/>
    <property type="project" value="InterPro"/>
</dbReference>
<evidence type="ECO:0000256" key="2">
    <source>
        <dbReference type="ARBA" id="ARBA00022490"/>
    </source>
</evidence>
<keyword evidence="2 7" id="KW-0963">Cytoplasm</keyword>
<dbReference type="SUPFAM" id="SSF56784">
    <property type="entry name" value="HAD-like"/>
    <property type="match status" value="1"/>
</dbReference>
<dbReference type="InterPro" id="IPR004446">
    <property type="entry name" value="Heptose_bisP_phosphatase"/>
</dbReference>
<feature type="active site" description="Proton donor" evidence="8">
    <location>
        <position position="12"/>
    </location>
</feature>
<evidence type="ECO:0000313" key="11">
    <source>
        <dbReference type="EMBL" id="ADE40048.1"/>
    </source>
</evidence>
<feature type="site" description="Stabilizes the phosphoryl group" evidence="9">
    <location>
        <position position="52"/>
    </location>
</feature>
<dbReference type="HOGENOM" id="CLU_085077_3_2_5"/>
<feature type="binding site" evidence="10">
    <location>
        <position position="135"/>
    </location>
    <ligand>
        <name>Mg(2+)</name>
        <dbReference type="ChEBI" id="CHEBI:18420"/>
    </ligand>
</feature>
<dbReference type="Gene3D" id="3.40.50.1000">
    <property type="entry name" value="HAD superfamily/HAD-like"/>
    <property type="match status" value="1"/>
</dbReference>
<comment type="cofactor">
    <cofactor evidence="10">
        <name>Mg(2+)</name>
        <dbReference type="ChEBI" id="CHEBI:18420"/>
    </cofactor>
</comment>
<keyword evidence="10" id="KW-0862">Zinc</keyword>
<proteinExistence type="inferred from homology"/>
<dbReference type="AlphaFoldDB" id="D5BMK5"/>
<dbReference type="InterPro" id="IPR023214">
    <property type="entry name" value="HAD_sf"/>
</dbReference>
<dbReference type="InterPro" id="IPR006543">
    <property type="entry name" value="Histidinol-phos"/>
</dbReference>
<comment type="similarity">
    <text evidence="7">Belongs to the gmhB family.</text>
</comment>